<organism evidence="2 3">
    <name type="scientific">Exidia glandulosa HHB12029</name>
    <dbReference type="NCBI Taxonomy" id="1314781"/>
    <lineage>
        <taxon>Eukaryota</taxon>
        <taxon>Fungi</taxon>
        <taxon>Dikarya</taxon>
        <taxon>Basidiomycota</taxon>
        <taxon>Agaricomycotina</taxon>
        <taxon>Agaricomycetes</taxon>
        <taxon>Auriculariales</taxon>
        <taxon>Exidiaceae</taxon>
        <taxon>Exidia</taxon>
    </lineage>
</organism>
<sequence length="305" mass="34364">MDRQVARRSCRAAWRPRCQSGQTLLPLALMARSVVVMADRVKSSSPLESGVIRESDQYSMWIFRRIRGSLTLSHTSSDESRWSPIVGKYLHSVKSLCFALGSLSSPGLSYRCVVMALATLPLPPPTHPCDIPWLRSATHSTSRRCRDTRRRARASALQRLLLCTKIRRAQLLPRMQNVYTASGCQAFGPRDVMKAQCFLIGYCNEPAARTVVSQLLTLRALNVVVSPAQSLTRNALRSFAPTPRARGYMRNPSYPSRDTGTRRARCRLSISVSRRLWRDLLSSPLHRSRLRLARTSRRRSDSSAP</sequence>
<evidence type="ECO:0000256" key="1">
    <source>
        <dbReference type="SAM" id="MobiDB-lite"/>
    </source>
</evidence>
<gene>
    <name evidence="2" type="ORF">EXIGLDRAFT_516087</name>
</gene>
<protein>
    <submittedName>
        <fullName evidence="2">Uncharacterized protein</fullName>
    </submittedName>
</protein>
<keyword evidence="3" id="KW-1185">Reference proteome</keyword>
<dbReference type="AlphaFoldDB" id="A0A165J9X1"/>
<feature type="region of interest" description="Disordered" evidence="1">
    <location>
        <begin position="242"/>
        <end position="262"/>
    </location>
</feature>
<dbReference type="Proteomes" id="UP000077266">
    <property type="component" value="Unassembled WGS sequence"/>
</dbReference>
<evidence type="ECO:0000313" key="3">
    <source>
        <dbReference type="Proteomes" id="UP000077266"/>
    </source>
</evidence>
<dbReference type="EMBL" id="KV425971">
    <property type="protein sequence ID" value="KZV94544.1"/>
    <property type="molecule type" value="Genomic_DNA"/>
</dbReference>
<accession>A0A165J9X1</accession>
<evidence type="ECO:0000313" key="2">
    <source>
        <dbReference type="EMBL" id="KZV94544.1"/>
    </source>
</evidence>
<proteinExistence type="predicted"/>
<name>A0A165J9X1_EXIGL</name>
<dbReference type="InParanoid" id="A0A165J9X1"/>
<reference evidence="2 3" key="1">
    <citation type="journal article" date="2016" name="Mol. Biol. Evol.">
        <title>Comparative Genomics of Early-Diverging Mushroom-Forming Fungi Provides Insights into the Origins of Lignocellulose Decay Capabilities.</title>
        <authorList>
            <person name="Nagy L.G."/>
            <person name="Riley R."/>
            <person name="Tritt A."/>
            <person name="Adam C."/>
            <person name="Daum C."/>
            <person name="Floudas D."/>
            <person name="Sun H."/>
            <person name="Yadav J.S."/>
            <person name="Pangilinan J."/>
            <person name="Larsson K.H."/>
            <person name="Matsuura K."/>
            <person name="Barry K."/>
            <person name="Labutti K."/>
            <person name="Kuo R."/>
            <person name="Ohm R.A."/>
            <person name="Bhattacharya S.S."/>
            <person name="Shirouzu T."/>
            <person name="Yoshinaga Y."/>
            <person name="Martin F.M."/>
            <person name="Grigoriev I.V."/>
            <person name="Hibbett D.S."/>
        </authorList>
    </citation>
    <scope>NUCLEOTIDE SEQUENCE [LARGE SCALE GENOMIC DNA]</scope>
    <source>
        <strain evidence="2 3">HHB12029</strain>
    </source>
</reference>